<proteinExistence type="predicted"/>
<evidence type="ECO:0000313" key="3">
    <source>
        <dbReference type="Proteomes" id="UP000729402"/>
    </source>
</evidence>
<feature type="region of interest" description="Disordered" evidence="1">
    <location>
        <begin position="40"/>
        <end position="111"/>
    </location>
</feature>
<evidence type="ECO:0000256" key="1">
    <source>
        <dbReference type="SAM" id="MobiDB-lite"/>
    </source>
</evidence>
<sequence length="111" mass="12157">MARAGPMLATRGRARTRQRRRGTECGRCYSWCLAMEATRGGRRSDGVKGRRGRRSPYASHIEGIEHLGEIGSGGGAGRPVKHWHGQRPPCASASNSRRSSAFVNVPDLRRS</sequence>
<feature type="region of interest" description="Disordered" evidence="1">
    <location>
        <begin position="1"/>
        <end position="20"/>
    </location>
</feature>
<evidence type="ECO:0000313" key="2">
    <source>
        <dbReference type="EMBL" id="KAG8052971.1"/>
    </source>
</evidence>
<feature type="compositionally biased region" description="Low complexity" evidence="1">
    <location>
        <begin position="91"/>
        <end position="101"/>
    </location>
</feature>
<accession>A0A8J5S9L4</accession>
<organism evidence="2 3">
    <name type="scientific">Zizania palustris</name>
    <name type="common">Northern wild rice</name>
    <dbReference type="NCBI Taxonomy" id="103762"/>
    <lineage>
        <taxon>Eukaryota</taxon>
        <taxon>Viridiplantae</taxon>
        <taxon>Streptophyta</taxon>
        <taxon>Embryophyta</taxon>
        <taxon>Tracheophyta</taxon>
        <taxon>Spermatophyta</taxon>
        <taxon>Magnoliopsida</taxon>
        <taxon>Liliopsida</taxon>
        <taxon>Poales</taxon>
        <taxon>Poaceae</taxon>
        <taxon>BOP clade</taxon>
        <taxon>Oryzoideae</taxon>
        <taxon>Oryzeae</taxon>
        <taxon>Zizaniinae</taxon>
        <taxon>Zizania</taxon>
    </lineage>
</organism>
<keyword evidence="3" id="KW-1185">Reference proteome</keyword>
<dbReference type="EMBL" id="JAAALK010000288">
    <property type="protein sequence ID" value="KAG8052971.1"/>
    <property type="molecule type" value="Genomic_DNA"/>
</dbReference>
<gene>
    <name evidence="2" type="ORF">GUJ93_ZPchr0001g30354</name>
</gene>
<dbReference type="AlphaFoldDB" id="A0A8J5S9L4"/>
<dbReference type="Proteomes" id="UP000729402">
    <property type="component" value="Unassembled WGS sequence"/>
</dbReference>
<name>A0A8J5S9L4_ZIZPA</name>
<protein>
    <submittedName>
        <fullName evidence="2">Uncharacterized protein</fullName>
    </submittedName>
</protein>
<reference evidence="2" key="1">
    <citation type="journal article" date="2021" name="bioRxiv">
        <title>Whole Genome Assembly and Annotation of Northern Wild Rice, Zizania palustris L., Supports a Whole Genome Duplication in the Zizania Genus.</title>
        <authorList>
            <person name="Haas M."/>
            <person name="Kono T."/>
            <person name="Macchietto M."/>
            <person name="Millas R."/>
            <person name="McGilp L."/>
            <person name="Shao M."/>
            <person name="Duquette J."/>
            <person name="Hirsch C.N."/>
            <person name="Kimball J."/>
        </authorList>
    </citation>
    <scope>NUCLEOTIDE SEQUENCE</scope>
    <source>
        <tissue evidence="2">Fresh leaf tissue</tissue>
    </source>
</reference>
<comment type="caution">
    <text evidence="2">The sequence shown here is derived from an EMBL/GenBank/DDBJ whole genome shotgun (WGS) entry which is preliminary data.</text>
</comment>
<reference evidence="2" key="2">
    <citation type="submission" date="2021-02" db="EMBL/GenBank/DDBJ databases">
        <authorList>
            <person name="Kimball J.A."/>
            <person name="Haas M.W."/>
            <person name="Macchietto M."/>
            <person name="Kono T."/>
            <person name="Duquette J."/>
            <person name="Shao M."/>
        </authorList>
    </citation>
    <scope>NUCLEOTIDE SEQUENCE</scope>
    <source>
        <tissue evidence="2">Fresh leaf tissue</tissue>
    </source>
</reference>